<reference evidence="1" key="1">
    <citation type="submission" date="2023-07" db="EMBL/GenBank/DDBJ databases">
        <title>draft genome sequence of fig (Ficus carica).</title>
        <authorList>
            <person name="Takahashi T."/>
            <person name="Nishimura K."/>
        </authorList>
    </citation>
    <scope>NUCLEOTIDE SEQUENCE</scope>
</reference>
<dbReference type="Gramene" id="FCD_00001393-RA">
    <property type="protein sequence ID" value="FCD_00001393-RA:cds"/>
    <property type="gene ID" value="FCD_00001393"/>
</dbReference>
<sequence length="149" mass="16418">MGGHQGLVFAEYVEAFEGMGEVKGLFHGQLRPLLVVLGGGDGHAEAGAVEEIGLGWLCNEEEIGPRQECPTLLTGEGRIGAEIRFWTWDRRELWLLSPCLSIWAPLIPCKNYQTARNVQITVKKKMRGRAWRRVFEVGGAGEVVTVSVA</sequence>
<organism evidence="1 2">
    <name type="scientific">Ficus carica</name>
    <name type="common">Common fig</name>
    <dbReference type="NCBI Taxonomy" id="3494"/>
    <lineage>
        <taxon>Eukaryota</taxon>
        <taxon>Viridiplantae</taxon>
        <taxon>Streptophyta</taxon>
        <taxon>Embryophyta</taxon>
        <taxon>Tracheophyta</taxon>
        <taxon>Spermatophyta</taxon>
        <taxon>Magnoliopsida</taxon>
        <taxon>eudicotyledons</taxon>
        <taxon>Gunneridae</taxon>
        <taxon>Pentapetalae</taxon>
        <taxon>rosids</taxon>
        <taxon>fabids</taxon>
        <taxon>Rosales</taxon>
        <taxon>Moraceae</taxon>
        <taxon>Ficeae</taxon>
        <taxon>Ficus</taxon>
    </lineage>
</organism>
<dbReference type="Proteomes" id="UP001187192">
    <property type="component" value="Unassembled WGS sequence"/>
</dbReference>
<accession>A0AA88CPG5</accession>
<evidence type="ECO:0000313" key="2">
    <source>
        <dbReference type="Proteomes" id="UP001187192"/>
    </source>
</evidence>
<evidence type="ECO:0000313" key="1">
    <source>
        <dbReference type="EMBL" id="GMN24581.1"/>
    </source>
</evidence>
<proteinExistence type="predicted"/>
<gene>
    <name evidence="1" type="ORF">TIFTF001_000620</name>
</gene>
<comment type="caution">
    <text evidence="1">The sequence shown here is derived from an EMBL/GenBank/DDBJ whole genome shotgun (WGS) entry which is preliminary data.</text>
</comment>
<dbReference type="EMBL" id="BTGU01000001">
    <property type="protein sequence ID" value="GMN24581.1"/>
    <property type="molecule type" value="Genomic_DNA"/>
</dbReference>
<dbReference type="AlphaFoldDB" id="A0AA88CPG5"/>
<name>A0AA88CPG5_FICCA</name>
<protein>
    <submittedName>
        <fullName evidence="1">Uncharacterized protein</fullName>
    </submittedName>
</protein>
<keyword evidence="2" id="KW-1185">Reference proteome</keyword>